<organism evidence="4 5">
    <name type="scientific">Penaeus vannamei</name>
    <name type="common">Whiteleg shrimp</name>
    <name type="synonym">Litopenaeus vannamei</name>
    <dbReference type="NCBI Taxonomy" id="6689"/>
    <lineage>
        <taxon>Eukaryota</taxon>
        <taxon>Metazoa</taxon>
        <taxon>Ecdysozoa</taxon>
        <taxon>Arthropoda</taxon>
        <taxon>Crustacea</taxon>
        <taxon>Multicrustacea</taxon>
        <taxon>Malacostraca</taxon>
        <taxon>Eumalacostraca</taxon>
        <taxon>Eucarida</taxon>
        <taxon>Decapoda</taxon>
        <taxon>Dendrobranchiata</taxon>
        <taxon>Penaeoidea</taxon>
        <taxon>Penaeidae</taxon>
        <taxon>Penaeus</taxon>
    </lineage>
</organism>
<protein>
    <submittedName>
        <fullName evidence="4">Putative sphingosine-1-phosphate lyase-like</fullName>
    </submittedName>
</protein>
<proteinExistence type="predicted"/>
<keyword evidence="2" id="KW-0663">Pyridoxal phosphate</keyword>
<dbReference type="InterPro" id="IPR050477">
    <property type="entry name" value="GrpII_AminoAcid_Decarb"/>
</dbReference>
<dbReference type="Gene3D" id="3.40.640.10">
    <property type="entry name" value="Type I PLP-dependent aspartate aminotransferase-like (Major domain)"/>
    <property type="match status" value="1"/>
</dbReference>
<keyword evidence="3 4" id="KW-0456">Lyase</keyword>
<dbReference type="AlphaFoldDB" id="A0A3R7QLN9"/>
<dbReference type="SUPFAM" id="SSF53383">
    <property type="entry name" value="PLP-dependent transferases"/>
    <property type="match status" value="1"/>
</dbReference>
<sequence>MESLKLGLTGVEAALERWTEGREKWQVVAGSATLTLAAMALGNLYANRADVKDDVRAWVFRVLRSIPPVKRYIQKQLDQSRKGNYAWQDGKISGGAFSGSNDDLSEVLLKVYGMTALTNPLHADMFPGVRKMEAEIVRMSLSLFHGDEEACDAWVLVALVSSFVDGRAVGEMTSGGSESILMAMKAMRDWGREVKGVKQAEVVMSVTGHSAFDKSASLLGMKIRKGSGSYAHHTTYHALSPPSPLPPLFPPSLFTSRQRWLHGSIFIVFEKG</sequence>
<dbReference type="InterPro" id="IPR015424">
    <property type="entry name" value="PyrdxlP-dep_Trfase"/>
</dbReference>
<dbReference type="GO" id="GO:0030149">
    <property type="term" value="P:sphingolipid catabolic process"/>
    <property type="evidence" value="ECO:0007669"/>
    <property type="project" value="TreeGrafter"/>
</dbReference>
<dbReference type="GO" id="GO:0016020">
    <property type="term" value="C:membrane"/>
    <property type="evidence" value="ECO:0007669"/>
    <property type="project" value="GOC"/>
</dbReference>
<dbReference type="PANTHER" id="PTHR42735:SF6">
    <property type="entry name" value="SPHINGOSINE-1-PHOSPHATE LYASE 1"/>
    <property type="match status" value="1"/>
</dbReference>
<dbReference type="PANTHER" id="PTHR42735">
    <property type="match status" value="1"/>
</dbReference>
<evidence type="ECO:0000256" key="1">
    <source>
        <dbReference type="ARBA" id="ARBA00001933"/>
    </source>
</evidence>
<evidence type="ECO:0000256" key="2">
    <source>
        <dbReference type="ARBA" id="ARBA00022898"/>
    </source>
</evidence>
<comment type="caution">
    <text evidence="4">The sequence shown here is derived from an EMBL/GenBank/DDBJ whole genome shotgun (WGS) entry which is preliminary data.</text>
</comment>
<name>A0A3R7QLN9_PENVA</name>
<dbReference type="GO" id="GO:0008117">
    <property type="term" value="F:sphinganine-1-phosphate aldolase activity"/>
    <property type="evidence" value="ECO:0007669"/>
    <property type="project" value="TreeGrafter"/>
</dbReference>
<dbReference type="STRING" id="6689.A0A3R7QLN9"/>
<reference evidence="4 5" key="2">
    <citation type="submission" date="2019-01" db="EMBL/GenBank/DDBJ databases">
        <title>The decoding of complex shrimp genome reveals the adaptation for benthos swimmer, frequently molting mechanism and breeding impact on genome.</title>
        <authorList>
            <person name="Sun Y."/>
            <person name="Gao Y."/>
            <person name="Yu Y."/>
        </authorList>
    </citation>
    <scope>NUCLEOTIDE SEQUENCE [LARGE SCALE GENOMIC DNA]</scope>
    <source>
        <tissue evidence="4">Muscle</tissue>
    </source>
</reference>
<evidence type="ECO:0000256" key="3">
    <source>
        <dbReference type="ARBA" id="ARBA00023239"/>
    </source>
</evidence>
<comment type="cofactor">
    <cofactor evidence="1">
        <name>pyridoxal 5'-phosphate</name>
        <dbReference type="ChEBI" id="CHEBI:597326"/>
    </cofactor>
</comment>
<evidence type="ECO:0000313" key="4">
    <source>
        <dbReference type="EMBL" id="ROT82895.1"/>
    </source>
</evidence>
<dbReference type="Proteomes" id="UP000283509">
    <property type="component" value="Unassembled WGS sequence"/>
</dbReference>
<gene>
    <name evidence="4" type="ORF">C7M84_023923</name>
</gene>
<dbReference type="GO" id="GO:0005783">
    <property type="term" value="C:endoplasmic reticulum"/>
    <property type="evidence" value="ECO:0007669"/>
    <property type="project" value="TreeGrafter"/>
</dbReference>
<keyword evidence="5" id="KW-1185">Reference proteome</keyword>
<dbReference type="EMBL" id="QCYY01000760">
    <property type="protein sequence ID" value="ROT82895.1"/>
    <property type="molecule type" value="Genomic_DNA"/>
</dbReference>
<dbReference type="InterPro" id="IPR015421">
    <property type="entry name" value="PyrdxlP-dep_Trfase_major"/>
</dbReference>
<reference evidence="4 5" key="1">
    <citation type="submission" date="2018-04" db="EMBL/GenBank/DDBJ databases">
        <authorList>
            <person name="Zhang X."/>
            <person name="Yuan J."/>
            <person name="Li F."/>
            <person name="Xiang J."/>
        </authorList>
    </citation>
    <scope>NUCLEOTIDE SEQUENCE [LARGE SCALE GENOMIC DNA]</scope>
    <source>
        <tissue evidence="4">Muscle</tissue>
    </source>
</reference>
<accession>A0A3R7QLN9</accession>
<evidence type="ECO:0000313" key="5">
    <source>
        <dbReference type="Proteomes" id="UP000283509"/>
    </source>
</evidence>
<dbReference type="OrthoDB" id="10254570at2759"/>